<dbReference type="PROSITE" id="PS50088">
    <property type="entry name" value="ANK_REPEAT"/>
    <property type="match status" value="2"/>
</dbReference>
<dbReference type="InterPro" id="IPR002110">
    <property type="entry name" value="Ankyrin_rpt"/>
</dbReference>
<keyword evidence="6 8" id="KW-0040">ANK repeat</keyword>
<evidence type="ECO:0000256" key="8">
    <source>
        <dbReference type="PROSITE-ProRule" id="PRU00023"/>
    </source>
</evidence>
<feature type="transmembrane region" description="Helical" evidence="9">
    <location>
        <begin position="363"/>
        <end position="385"/>
    </location>
</feature>
<dbReference type="PANTHER" id="PTHR24186:SF37">
    <property type="entry name" value="PGG DOMAIN-CONTAINING PROTEIN"/>
    <property type="match status" value="1"/>
</dbReference>
<feature type="transmembrane region" description="Helical" evidence="9">
    <location>
        <begin position="440"/>
        <end position="463"/>
    </location>
</feature>
<keyword evidence="4" id="KW-0677">Repeat</keyword>
<protein>
    <recommendedName>
        <fullName evidence="10">PGG domain-containing protein</fullName>
    </recommendedName>
</protein>
<keyword evidence="5 9" id="KW-1133">Transmembrane helix</keyword>
<feature type="transmembrane region" description="Helical" evidence="9">
    <location>
        <begin position="397"/>
        <end position="420"/>
    </location>
</feature>
<dbReference type="SMART" id="SM00248">
    <property type="entry name" value="ANK"/>
    <property type="match status" value="6"/>
</dbReference>
<dbReference type="PROSITE" id="PS50297">
    <property type="entry name" value="ANK_REP_REGION"/>
    <property type="match status" value="2"/>
</dbReference>
<organism evidence="11 12">
    <name type="scientific">Acacia crassicarpa</name>
    <name type="common">northern wattle</name>
    <dbReference type="NCBI Taxonomy" id="499986"/>
    <lineage>
        <taxon>Eukaryota</taxon>
        <taxon>Viridiplantae</taxon>
        <taxon>Streptophyta</taxon>
        <taxon>Embryophyta</taxon>
        <taxon>Tracheophyta</taxon>
        <taxon>Spermatophyta</taxon>
        <taxon>Magnoliopsida</taxon>
        <taxon>eudicotyledons</taxon>
        <taxon>Gunneridae</taxon>
        <taxon>Pentapetalae</taxon>
        <taxon>rosids</taxon>
        <taxon>fabids</taxon>
        <taxon>Fabales</taxon>
        <taxon>Fabaceae</taxon>
        <taxon>Caesalpinioideae</taxon>
        <taxon>mimosoid clade</taxon>
        <taxon>Acacieae</taxon>
        <taxon>Acacia</taxon>
    </lineage>
</organism>
<feature type="repeat" description="ANK" evidence="8">
    <location>
        <begin position="117"/>
        <end position="143"/>
    </location>
</feature>
<proteinExistence type="predicted"/>
<evidence type="ECO:0000256" key="6">
    <source>
        <dbReference type="ARBA" id="ARBA00023043"/>
    </source>
</evidence>
<comment type="caution">
    <text evidence="11">The sequence shown here is derived from an EMBL/GenBank/DDBJ whole genome shotgun (WGS) entry which is preliminary data.</text>
</comment>
<reference evidence="11" key="1">
    <citation type="submission" date="2023-10" db="EMBL/GenBank/DDBJ databases">
        <title>Chromosome-level genome of the transformable northern wattle, Acacia crassicarpa.</title>
        <authorList>
            <person name="Massaro I."/>
            <person name="Sinha N.R."/>
            <person name="Poethig S."/>
            <person name="Leichty A.R."/>
        </authorList>
    </citation>
    <scope>NUCLEOTIDE SEQUENCE</scope>
    <source>
        <strain evidence="11">Acra3RX</strain>
        <tissue evidence="11">Leaf</tissue>
    </source>
</reference>
<name>A0AAE1MQI9_9FABA</name>
<dbReference type="Pfam" id="PF13962">
    <property type="entry name" value="PGG"/>
    <property type="match status" value="1"/>
</dbReference>
<evidence type="ECO:0000256" key="7">
    <source>
        <dbReference type="ARBA" id="ARBA00023136"/>
    </source>
</evidence>
<feature type="domain" description="PGG" evidence="10">
    <location>
        <begin position="292"/>
        <end position="420"/>
    </location>
</feature>
<evidence type="ECO:0000256" key="1">
    <source>
        <dbReference type="ARBA" id="ARBA00004141"/>
    </source>
</evidence>
<dbReference type="PANTHER" id="PTHR24186">
    <property type="entry name" value="PROTEIN PHOSPHATASE 1 REGULATORY SUBUNIT"/>
    <property type="match status" value="1"/>
</dbReference>
<evidence type="ECO:0000313" key="12">
    <source>
        <dbReference type="Proteomes" id="UP001293593"/>
    </source>
</evidence>
<evidence type="ECO:0000259" key="10">
    <source>
        <dbReference type="Pfam" id="PF13962"/>
    </source>
</evidence>
<dbReference type="AlphaFoldDB" id="A0AAE1MQI9"/>
<dbReference type="GO" id="GO:0005886">
    <property type="term" value="C:plasma membrane"/>
    <property type="evidence" value="ECO:0007669"/>
    <property type="project" value="UniProtKB-SubCell"/>
</dbReference>
<evidence type="ECO:0000256" key="2">
    <source>
        <dbReference type="ARBA" id="ARBA00004413"/>
    </source>
</evidence>
<accession>A0AAE1MQI9</accession>
<evidence type="ECO:0000256" key="4">
    <source>
        <dbReference type="ARBA" id="ARBA00022737"/>
    </source>
</evidence>
<dbReference type="EMBL" id="JAWXYG010000006">
    <property type="protein sequence ID" value="KAK4269126.1"/>
    <property type="molecule type" value="Genomic_DNA"/>
</dbReference>
<sequence>MNIETAHDHEVDKMRVLYDASYKGCVSTLNSLLQEDPGLLYKISSQTILIETPLHISASHGHLDFTKTLLSHKPELALERNYSQSTPLHLASAEGHVDIVKQLLEAREVACMVGDQEGRIPLHYAVIRGRKDVVLELIRAKAESSKILDHLGKTIFHLCVTYNQLEILKELVNKLDTHGTHELLIKGDLDGKNTILHLAIMLKQVETVMYLLSIPKAKELVRLKNDMDLTAYDILKRSPRDFKTLEIQVMLMEYSGIRTENNRISQIRRKKKRNCLIGILKWIGGWFRHKGDWLEEMRGNLSLVSTVIASITFQSLINPPGGPIQQGLSGLSNAPLNCTTLYDNESYCPGEAVSSFRFQGSAFSEYVICNTISFMSSLSVTLLLFSGVSMKNKALIWLLSIGMCVTLTTLALAYVCALAMVMPRHLQQNNAVSMTIESAIFAWCGLLGLIMVLITLRLIIWSVKKFVRAIRKFVHRWN</sequence>
<dbReference type="SUPFAM" id="SSF48403">
    <property type="entry name" value="Ankyrin repeat"/>
    <property type="match status" value="1"/>
</dbReference>
<evidence type="ECO:0000313" key="11">
    <source>
        <dbReference type="EMBL" id="KAK4269126.1"/>
    </source>
</evidence>
<evidence type="ECO:0000256" key="5">
    <source>
        <dbReference type="ARBA" id="ARBA00022989"/>
    </source>
</evidence>
<evidence type="ECO:0000256" key="3">
    <source>
        <dbReference type="ARBA" id="ARBA00022692"/>
    </source>
</evidence>
<dbReference type="Gene3D" id="1.25.40.20">
    <property type="entry name" value="Ankyrin repeat-containing domain"/>
    <property type="match status" value="1"/>
</dbReference>
<keyword evidence="3 9" id="KW-0812">Transmembrane</keyword>
<dbReference type="InterPro" id="IPR036770">
    <property type="entry name" value="Ankyrin_rpt-contain_sf"/>
</dbReference>
<comment type="subcellular location">
    <subcellularLocation>
        <location evidence="2">Cell membrane</location>
        <topology evidence="2">Peripheral membrane protein</topology>
        <orientation evidence="2">Cytoplasmic side</orientation>
    </subcellularLocation>
    <subcellularLocation>
        <location evidence="1">Membrane</location>
        <topology evidence="1">Multi-pass membrane protein</topology>
    </subcellularLocation>
</comment>
<dbReference type="Proteomes" id="UP001293593">
    <property type="component" value="Unassembled WGS sequence"/>
</dbReference>
<feature type="repeat" description="ANK" evidence="8">
    <location>
        <begin position="83"/>
        <end position="105"/>
    </location>
</feature>
<evidence type="ECO:0000256" key="9">
    <source>
        <dbReference type="SAM" id="Phobius"/>
    </source>
</evidence>
<keyword evidence="12" id="KW-1185">Reference proteome</keyword>
<keyword evidence="7 9" id="KW-0472">Membrane</keyword>
<gene>
    <name evidence="11" type="ORF">QN277_022323</name>
</gene>
<dbReference type="InterPro" id="IPR026961">
    <property type="entry name" value="PGG_dom"/>
</dbReference>
<dbReference type="Pfam" id="PF12796">
    <property type="entry name" value="Ank_2"/>
    <property type="match status" value="2"/>
</dbReference>